<feature type="compositionally biased region" description="Polar residues" evidence="1">
    <location>
        <begin position="212"/>
        <end position="226"/>
    </location>
</feature>
<dbReference type="Proteomes" id="UP000703269">
    <property type="component" value="Unassembled WGS sequence"/>
</dbReference>
<feature type="region of interest" description="Disordered" evidence="1">
    <location>
        <begin position="1"/>
        <end position="49"/>
    </location>
</feature>
<reference evidence="2 3" key="1">
    <citation type="submission" date="2021-08" db="EMBL/GenBank/DDBJ databases">
        <title>Draft Genome Sequence of Phanerochaete sordida strain YK-624.</title>
        <authorList>
            <person name="Mori T."/>
            <person name="Dohra H."/>
            <person name="Suzuki T."/>
            <person name="Kawagishi H."/>
            <person name="Hirai H."/>
        </authorList>
    </citation>
    <scope>NUCLEOTIDE SEQUENCE [LARGE SCALE GENOMIC DNA]</scope>
    <source>
        <strain evidence="2 3">YK-624</strain>
    </source>
</reference>
<dbReference type="AlphaFoldDB" id="A0A9P3GKM5"/>
<gene>
    <name evidence="2" type="ORF">PsYK624_131900</name>
</gene>
<evidence type="ECO:0000313" key="3">
    <source>
        <dbReference type="Proteomes" id="UP000703269"/>
    </source>
</evidence>
<name>A0A9P3GKM5_9APHY</name>
<comment type="caution">
    <text evidence="2">The sequence shown here is derived from an EMBL/GenBank/DDBJ whole genome shotgun (WGS) entry which is preliminary data.</text>
</comment>
<organism evidence="2 3">
    <name type="scientific">Phanerochaete sordida</name>
    <dbReference type="NCBI Taxonomy" id="48140"/>
    <lineage>
        <taxon>Eukaryota</taxon>
        <taxon>Fungi</taxon>
        <taxon>Dikarya</taxon>
        <taxon>Basidiomycota</taxon>
        <taxon>Agaricomycotina</taxon>
        <taxon>Agaricomycetes</taxon>
        <taxon>Polyporales</taxon>
        <taxon>Phanerochaetaceae</taxon>
        <taxon>Phanerochaete</taxon>
    </lineage>
</organism>
<dbReference type="EMBL" id="BPQB01000066">
    <property type="protein sequence ID" value="GJE96980.1"/>
    <property type="molecule type" value="Genomic_DNA"/>
</dbReference>
<feature type="region of interest" description="Disordered" evidence="1">
    <location>
        <begin position="197"/>
        <end position="261"/>
    </location>
</feature>
<keyword evidence="3" id="KW-1185">Reference proteome</keyword>
<evidence type="ECO:0000313" key="2">
    <source>
        <dbReference type="EMBL" id="GJE96980.1"/>
    </source>
</evidence>
<sequence>MPSWIAPHAARTTQPRLPGHRASRTSNEPSHPRLPRHLPAHAAHAPSHAPPLAAPIRARLPVVHLAAPGATPPTMPPRGLFVDASRVRKAAPLCGSPGLRAAAGAHVYSCRGVRPAASRAAAPFLVHAVRQRPAAASIGRCASPSTLSASFFRPWASGTVPRRASAGPAAYPAEPPAAAAHTYKVPDGAASIRHLTPGHRERYSIRRKMHAPSTTRPDASPTTEISSEAAPPHARSAVPTDAPEPPRPGEGAEAERARAARRARIVVTEASGASCVVA</sequence>
<accession>A0A9P3GKM5</accession>
<evidence type="ECO:0000256" key="1">
    <source>
        <dbReference type="SAM" id="MobiDB-lite"/>
    </source>
</evidence>
<proteinExistence type="predicted"/>
<protein>
    <submittedName>
        <fullName evidence="2">Uncharacterized protein</fullName>
    </submittedName>
</protein>